<dbReference type="Gene3D" id="3.30.2130.10">
    <property type="entry name" value="VC0802-like"/>
    <property type="match status" value="1"/>
</dbReference>
<dbReference type="SUPFAM" id="SSF48317">
    <property type="entry name" value="Acid phosphatase/Vanadium-dependent haloperoxidase"/>
    <property type="match status" value="1"/>
</dbReference>
<gene>
    <name evidence="3" type="ORF">H8699_05790</name>
</gene>
<proteinExistence type="predicted"/>
<evidence type="ECO:0000256" key="1">
    <source>
        <dbReference type="SAM" id="Phobius"/>
    </source>
</evidence>
<keyword evidence="1" id="KW-1133">Transmembrane helix</keyword>
<sequence>MQAVLWLQQFINPALDVIFIGVSKLGEEMLVILLAAFFLWGYEKRTGYKLVFTLLISAGLNTAVKNIFRVPRPIGAPGVRSIYTESAGGYSFPSGHTQSAAVAYTFLARRIAKRWAWIVAAGLIVLVAISRMYLGLHTLQDVLCGAALGILCALFCPWLFDKAKLDQGWRGLWLMLPGGALALFGGGHTAIQLGGLLFALAFCMPIEMKWIDYNCQGAGLRRLVAVACGLAAAFVIKAGLKAVLPDAPLSAFVQYVAMGTGVFLGIPYLIHRMTSGSKRMSLELTQQQGEYAVARFAPGTALEGLQSLPGFVSVTHTEAETSVVCRQDFLRQLTPAPQAVEHDFTLFKIDGVLDFGLVGILSKLTGILARQHIPVFALSTYDTDYLLVPEKWAELAVEAWIVEGIAVKKR</sequence>
<feature type="transmembrane region" description="Helical" evidence="1">
    <location>
        <begin position="252"/>
        <end position="270"/>
    </location>
</feature>
<feature type="transmembrane region" description="Helical" evidence="1">
    <location>
        <begin position="223"/>
        <end position="240"/>
    </location>
</feature>
<dbReference type="Pfam" id="PF13840">
    <property type="entry name" value="ACT_7"/>
    <property type="match status" value="1"/>
</dbReference>
<dbReference type="EMBL" id="JACRSO010000002">
    <property type="protein sequence ID" value="MBC8528933.1"/>
    <property type="molecule type" value="Genomic_DNA"/>
</dbReference>
<dbReference type="PANTHER" id="PTHR14969:SF13">
    <property type="entry name" value="AT30094P"/>
    <property type="match status" value="1"/>
</dbReference>
<reference evidence="3" key="1">
    <citation type="submission" date="2020-08" db="EMBL/GenBank/DDBJ databases">
        <title>Genome public.</title>
        <authorList>
            <person name="Liu C."/>
            <person name="Sun Q."/>
        </authorList>
    </citation>
    <scope>NUCLEOTIDE SEQUENCE</scope>
    <source>
        <strain evidence="3">NSJ-44</strain>
    </source>
</reference>
<feature type="transmembrane region" description="Helical" evidence="1">
    <location>
        <begin position="141"/>
        <end position="160"/>
    </location>
</feature>
<dbReference type="AlphaFoldDB" id="A0A926HMA5"/>
<evidence type="ECO:0000313" key="3">
    <source>
        <dbReference type="EMBL" id="MBC8528933.1"/>
    </source>
</evidence>
<keyword evidence="1" id="KW-0472">Membrane</keyword>
<organism evidence="3 4">
    <name type="scientific">Luoshenia tenuis</name>
    <dbReference type="NCBI Taxonomy" id="2763654"/>
    <lineage>
        <taxon>Bacteria</taxon>
        <taxon>Bacillati</taxon>
        <taxon>Bacillota</taxon>
        <taxon>Clostridia</taxon>
        <taxon>Christensenellales</taxon>
        <taxon>Christensenellaceae</taxon>
        <taxon>Luoshenia</taxon>
    </lineage>
</organism>
<dbReference type="Pfam" id="PF01569">
    <property type="entry name" value="PAP2"/>
    <property type="match status" value="1"/>
</dbReference>
<dbReference type="SUPFAM" id="SSF55021">
    <property type="entry name" value="ACT-like"/>
    <property type="match status" value="2"/>
</dbReference>
<keyword evidence="4" id="KW-1185">Reference proteome</keyword>
<dbReference type="InterPro" id="IPR000326">
    <property type="entry name" value="PAP2/HPO"/>
</dbReference>
<protein>
    <submittedName>
        <fullName evidence="3">Phosphatase PAP2 family protein</fullName>
    </submittedName>
</protein>
<feature type="transmembrane region" description="Helical" evidence="1">
    <location>
        <begin position="115"/>
        <end position="134"/>
    </location>
</feature>
<dbReference type="Gene3D" id="1.20.144.10">
    <property type="entry name" value="Phosphatidic acid phosphatase type 2/haloperoxidase"/>
    <property type="match status" value="1"/>
</dbReference>
<evidence type="ECO:0000259" key="2">
    <source>
        <dbReference type="SMART" id="SM00014"/>
    </source>
</evidence>
<feature type="transmembrane region" description="Helical" evidence="1">
    <location>
        <begin position="180"/>
        <end position="202"/>
    </location>
</feature>
<accession>A0A926HMA5</accession>
<dbReference type="RefSeq" id="WP_249284864.1">
    <property type="nucleotide sequence ID" value="NZ_JACRSO010000002.1"/>
</dbReference>
<dbReference type="InterPro" id="IPR036938">
    <property type="entry name" value="PAP2/HPO_sf"/>
</dbReference>
<evidence type="ECO:0000313" key="4">
    <source>
        <dbReference type="Proteomes" id="UP000654279"/>
    </source>
</evidence>
<dbReference type="InterPro" id="IPR045865">
    <property type="entry name" value="ACT-like_dom_sf"/>
</dbReference>
<dbReference type="PANTHER" id="PTHR14969">
    <property type="entry name" value="SPHINGOSINE-1-PHOSPHATE PHOSPHOHYDROLASE"/>
    <property type="match status" value="1"/>
</dbReference>
<keyword evidence="1" id="KW-0812">Transmembrane</keyword>
<feature type="domain" description="Phosphatidic acid phosphatase type 2/haloperoxidase" evidence="2">
    <location>
        <begin position="46"/>
        <end position="157"/>
    </location>
</feature>
<name>A0A926HMA5_9FIRM</name>
<dbReference type="Proteomes" id="UP000654279">
    <property type="component" value="Unassembled WGS sequence"/>
</dbReference>
<dbReference type="CDD" id="cd03392">
    <property type="entry name" value="PAP2_like_2"/>
    <property type="match status" value="1"/>
</dbReference>
<dbReference type="SMART" id="SM00014">
    <property type="entry name" value="acidPPc"/>
    <property type="match status" value="1"/>
</dbReference>
<comment type="caution">
    <text evidence="3">The sequence shown here is derived from an EMBL/GenBank/DDBJ whole genome shotgun (WGS) entry which is preliminary data.</text>
</comment>
<dbReference type="InterPro" id="IPR027795">
    <property type="entry name" value="CASTOR_ACT_dom"/>
</dbReference>